<dbReference type="Proteomes" id="UP000290637">
    <property type="component" value="Chromosome"/>
</dbReference>
<accession>A0A4P6L4D8</accession>
<dbReference type="EMBL" id="CP035913">
    <property type="protein sequence ID" value="QBE66294.1"/>
    <property type="molecule type" value="Genomic_DNA"/>
</dbReference>
<name>A0A4P6L4D8_9BURK</name>
<evidence type="ECO:0000313" key="2">
    <source>
        <dbReference type="Proteomes" id="UP000290637"/>
    </source>
</evidence>
<protein>
    <submittedName>
        <fullName evidence="1">Type-F conjugative transfer system pilin assembly protein TrbC</fullName>
    </submittedName>
</protein>
<dbReference type="Pfam" id="PF09673">
    <property type="entry name" value="TrbC_Ftype"/>
    <property type="match status" value="1"/>
</dbReference>
<reference evidence="1 2" key="1">
    <citation type="submission" date="2019-02" db="EMBL/GenBank/DDBJ databases">
        <title>Draft Genome Sequences of Six Type Strains of the Genus Massilia.</title>
        <authorList>
            <person name="Miess H."/>
            <person name="Frediansyhah A."/>
            <person name="Gross H."/>
        </authorList>
    </citation>
    <scope>NUCLEOTIDE SEQUENCE [LARGE SCALE GENOMIC DNA]</scope>
    <source>
        <strain evidence="1 2">DSM 17473</strain>
    </source>
</reference>
<dbReference type="KEGG" id="plue:EWM63_27685"/>
<proteinExistence type="predicted"/>
<gene>
    <name evidence="1" type="primary">trbC</name>
    <name evidence="1" type="ORF">EWM63_27685</name>
</gene>
<dbReference type="OrthoDB" id="8557871at2"/>
<dbReference type="InterPro" id="IPR019106">
    <property type="entry name" value="T4SS_TrbC"/>
</dbReference>
<dbReference type="NCBIfam" id="TIGR02742">
    <property type="entry name" value="TrbC_Ftype"/>
    <property type="match status" value="1"/>
</dbReference>
<dbReference type="InterPro" id="IPR014113">
    <property type="entry name" value="T4SS_TrbC_subgr"/>
</dbReference>
<keyword evidence="2" id="KW-1185">Reference proteome</keyword>
<evidence type="ECO:0000313" key="1">
    <source>
        <dbReference type="EMBL" id="QBE66294.1"/>
    </source>
</evidence>
<sequence>MLATEWHPARFTGPLVMALTLGVGPARATEPARQHRIDALPQPMAGTKVDLAAVARGYEAAGVGAAPHSAGPRLLVFISLAMPEGSLRRLAADAPRVGAVLVLRGLEGGSMIKTAARIGQLGGAGKVSIQIDPKAFLRFAIEQVPTMILARDVAATSPCQERGCAAPEGFVAVAGDVTLAHALDHVARSAPRFAREARRLRAGLEP</sequence>
<dbReference type="AlphaFoldDB" id="A0A4P6L4D8"/>
<organism evidence="1 2">
    <name type="scientific">Pseudoduganella lutea</name>
    <dbReference type="NCBI Taxonomy" id="321985"/>
    <lineage>
        <taxon>Bacteria</taxon>
        <taxon>Pseudomonadati</taxon>
        <taxon>Pseudomonadota</taxon>
        <taxon>Betaproteobacteria</taxon>
        <taxon>Burkholderiales</taxon>
        <taxon>Oxalobacteraceae</taxon>
        <taxon>Telluria group</taxon>
        <taxon>Pseudoduganella</taxon>
    </lineage>
</organism>